<keyword evidence="1" id="KW-0732">Signal</keyword>
<gene>
    <name evidence="2" type="ORF">BDY17DRAFT_106726</name>
</gene>
<evidence type="ECO:0000313" key="2">
    <source>
        <dbReference type="EMBL" id="KAF2485555.1"/>
    </source>
</evidence>
<evidence type="ECO:0000256" key="1">
    <source>
        <dbReference type="SAM" id="SignalP"/>
    </source>
</evidence>
<dbReference type="RefSeq" id="XP_033592124.1">
    <property type="nucleotide sequence ID" value="XM_033729162.1"/>
</dbReference>
<organism evidence="2 3">
    <name type="scientific">Neohortaea acidophila</name>
    <dbReference type="NCBI Taxonomy" id="245834"/>
    <lineage>
        <taxon>Eukaryota</taxon>
        <taxon>Fungi</taxon>
        <taxon>Dikarya</taxon>
        <taxon>Ascomycota</taxon>
        <taxon>Pezizomycotina</taxon>
        <taxon>Dothideomycetes</taxon>
        <taxon>Dothideomycetidae</taxon>
        <taxon>Mycosphaerellales</taxon>
        <taxon>Teratosphaeriaceae</taxon>
        <taxon>Neohortaea</taxon>
    </lineage>
</organism>
<dbReference type="GeneID" id="54470164"/>
<evidence type="ECO:0000313" key="3">
    <source>
        <dbReference type="Proteomes" id="UP000799767"/>
    </source>
</evidence>
<name>A0A6A6PZV1_9PEZI</name>
<proteinExistence type="predicted"/>
<dbReference type="AlphaFoldDB" id="A0A6A6PZV1"/>
<accession>A0A6A6PZV1</accession>
<feature type="chain" id="PRO_5025663121" evidence="1">
    <location>
        <begin position="17"/>
        <end position="340"/>
    </location>
</feature>
<dbReference type="Proteomes" id="UP000799767">
    <property type="component" value="Unassembled WGS sequence"/>
</dbReference>
<feature type="signal peptide" evidence="1">
    <location>
        <begin position="1"/>
        <end position="16"/>
    </location>
</feature>
<protein>
    <submittedName>
        <fullName evidence="2">Uncharacterized protein</fullName>
    </submittedName>
</protein>
<keyword evidence="3" id="KW-1185">Reference proteome</keyword>
<reference evidence="2" key="1">
    <citation type="journal article" date="2020" name="Stud. Mycol.">
        <title>101 Dothideomycetes genomes: a test case for predicting lifestyles and emergence of pathogens.</title>
        <authorList>
            <person name="Haridas S."/>
            <person name="Albert R."/>
            <person name="Binder M."/>
            <person name="Bloem J."/>
            <person name="Labutti K."/>
            <person name="Salamov A."/>
            <person name="Andreopoulos B."/>
            <person name="Baker S."/>
            <person name="Barry K."/>
            <person name="Bills G."/>
            <person name="Bluhm B."/>
            <person name="Cannon C."/>
            <person name="Castanera R."/>
            <person name="Culley D."/>
            <person name="Daum C."/>
            <person name="Ezra D."/>
            <person name="Gonzalez J."/>
            <person name="Henrissat B."/>
            <person name="Kuo A."/>
            <person name="Liang C."/>
            <person name="Lipzen A."/>
            <person name="Lutzoni F."/>
            <person name="Magnuson J."/>
            <person name="Mondo S."/>
            <person name="Nolan M."/>
            <person name="Ohm R."/>
            <person name="Pangilinan J."/>
            <person name="Park H.-J."/>
            <person name="Ramirez L."/>
            <person name="Alfaro M."/>
            <person name="Sun H."/>
            <person name="Tritt A."/>
            <person name="Yoshinaga Y."/>
            <person name="Zwiers L.-H."/>
            <person name="Turgeon B."/>
            <person name="Goodwin S."/>
            <person name="Spatafora J."/>
            <person name="Crous P."/>
            <person name="Grigoriev I."/>
        </authorList>
    </citation>
    <scope>NUCLEOTIDE SEQUENCE</scope>
    <source>
        <strain evidence="2">CBS 113389</strain>
    </source>
</reference>
<dbReference type="EMBL" id="MU001633">
    <property type="protein sequence ID" value="KAF2485555.1"/>
    <property type="molecule type" value="Genomic_DNA"/>
</dbReference>
<sequence length="340" mass="34906">MRATTLILAILGTAAASHKYPQGGPSFPGCSKIIELVDDAHQQSQATAFCSSYLPSWSAPTLTKTTTKTIRTGTTITRTTSVDATSLVTTCVVPTTTPPAKRDAHSTPKPQAWSNYPPGPFISSACSCLRPARSTTTNTITKTSITSIVTSVSTVVTATTTINAVQTFQIYGIRPGTNPNVYFVVMDSSESSEPASYVTELHPAVESDGSEYMLYPNGSLVILDTGSAFSTSTPGAPSPAGSLAFQYTSGEFPSDEIIMFAGGDSGISYPAGATSVACTIATNSDGTCPLTCAVNGNTAPDEGSNGAIAIGPEELAGLEGIEVILYAIGSAPATGADRLS</sequence>